<organism evidence="1 2">
    <name type="scientific">Smallanthus sonchifolius</name>
    <dbReference type="NCBI Taxonomy" id="185202"/>
    <lineage>
        <taxon>Eukaryota</taxon>
        <taxon>Viridiplantae</taxon>
        <taxon>Streptophyta</taxon>
        <taxon>Embryophyta</taxon>
        <taxon>Tracheophyta</taxon>
        <taxon>Spermatophyta</taxon>
        <taxon>Magnoliopsida</taxon>
        <taxon>eudicotyledons</taxon>
        <taxon>Gunneridae</taxon>
        <taxon>Pentapetalae</taxon>
        <taxon>asterids</taxon>
        <taxon>campanulids</taxon>
        <taxon>Asterales</taxon>
        <taxon>Asteraceae</taxon>
        <taxon>Asteroideae</taxon>
        <taxon>Heliantheae alliance</taxon>
        <taxon>Millerieae</taxon>
        <taxon>Smallanthus</taxon>
    </lineage>
</organism>
<reference evidence="2" key="1">
    <citation type="journal article" date="2022" name="Mol. Ecol. Resour.">
        <title>The genomes of chicory, endive, great burdock and yacon provide insights into Asteraceae palaeo-polyploidization history and plant inulin production.</title>
        <authorList>
            <person name="Fan W."/>
            <person name="Wang S."/>
            <person name="Wang H."/>
            <person name="Wang A."/>
            <person name="Jiang F."/>
            <person name="Liu H."/>
            <person name="Zhao H."/>
            <person name="Xu D."/>
            <person name="Zhang Y."/>
        </authorList>
    </citation>
    <scope>NUCLEOTIDE SEQUENCE [LARGE SCALE GENOMIC DNA]</scope>
    <source>
        <strain evidence="2">cv. Yunnan</strain>
    </source>
</reference>
<gene>
    <name evidence="1" type="ORF">L1987_73237</name>
</gene>
<evidence type="ECO:0000313" key="2">
    <source>
        <dbReference type="Proteomes" id="UP001056120"/>
    </source>
</evidence>
<proteinExistence type="predicted"/>
<reference evidence="1 2" key="2">
    <citation type="journal article" date="2022" name="Mol. Ecol. Resour.">
        <title>The genomes of chicory, endive, great burdock and yacon provide insights into Asteraceae paleo-polyploidization history and plant inulin production.</title>
        <authorList>
            <person name="Fan W."/>
            <person name="Wang S."/>
            <person name="Wang H."/>
            <person name="Wang A."/>
            <person name="Jiang F."/>
            <person name="Liu H."/>
            <person name="Zhao H."/>
            <person name="Xu D."/>
            <person name="Zhang Y."/>
        </authorList>
    </citation>
    <scope>NUCLEOTIDE SEQUENCE [LARGE SCALE GENOMIC DNA]</scope>
    <source>
        <strain evidence="2">cv. Yunnan</strain>
        <tissue evidence="1">Leaves</tissue>
    </source>
</reference>
<keyword evidence="2" id="KW-1185">Reference proteome</keyword>
<dbReference type="Proteomes" id="UP001056120">
    <property type="component" value="Linkage Group LG25"/>
</dbReference>
<name>A0ACB9A0C2_9ASTR</name>
<sequence length="136" mass="14763">MPSRSCSTVKGKKSWPELVGVSGHAATVIIERENHKVDALVVEEGSFVTTDIQCDRVRVFVDGNGIVKDVPKDKTSWPELVGEEGDCAVNIIEKENSLVNAQTIAEGTIILDIYICDRVLVWVNKKGIVVSTPTVG</sequence>
<dbReference type="EMBL" id="CM042042">
    <property type="protein sequence ID" value="KAI3703283.1"/>
    <property type="molecule type" value="Genomic_DNA"/>
</dbReference>
<comment type="caution">
    <text evidence="1">The sequence shown here is derived from an EMBL/GenBank/DDBJ whole genome shotgun (WGS) entry which is preliminary data.</text>
</comment>
<protein>
    <submittedName>
        <fullName evidence="1">Uncharacterized protein</fullName>
    </submittedName>
</protein>
<accession>A0ACB9A0C2</accession>
<evidence type="ECO:0000313" key="1">
    <source>
        <dbReference type="EMBL" id="KAI3703283.1"/>
    </source>
</evidence>